<feature type="compositionally biased region" description="Polar residues" evidence="1">
    <location>
        <begin position="81"/>
        <end position="90"/>
    </location>
</feature>
<sequence>MSAFVPPPPPSGVVVPPPPPVEVSGPPAAVPPSSSAAAGSATNVIKPGGVMLDMSTILGPRQNVAKKSLPPWAKKLATPLSDASPSADNSTPPPAPVAFKSKSPPMSLTAEPALTAGAPNNPAHRTNVEASGPSLSSLPPAAAPLPQSVVNVPVVVTRKSLPTASLITTSPPSASLPYTSVMAGPVASAPQPAASAPSPAVHPVVEAATSSAANTATPLPLVSSSALPPPQTTPIALAEVLAPASATACASTLPPPAPGVNQTAPVAVPTMPQGTMQKTLSTSSPAAIATTARIVQETMRAFRPHPAPPTCTVITPHAVFQEEEQKVVVSPLPPVPPREAKKVPSAAAGSAGNWRNRYDLQPSPSSGAAQHYGSEPLATNAATSSTRRQWTSNAVINSPKPMSNWRETYWQHVDVHRYVARRYFGAPPPLEQ</sequence>
<gene>
    <name evidence="2" type="primary">LgM4147LRVhigh.33.01950.00820</name>
    <name evidence="2" type="ORF">BN36_3360680</name>
</gene>
<feature type="region of interest" description="Disordered" evidence="1">
    <location>
        <begin position="331"/>
        <end position="355"/>
    </location>
</feature>
<protein>
    <submittedName>
        <fullName evidence="2">Uncharacterized protein</fullName>
    </submittedName>
</protein>
<proteinExistence type="predicted"/>
<accession>A0A1E1J4S5</accession>
<feature type="compositionally biased region" description="Pro residues" evidence="1">
    <location>
        <begin position="1"/>
        <end position="21"/>
    </location>
</feature>
<evidence type="ECO:0000313" key="2">
    <source>
        <dbReference type="EMBL" id="CCM18580.1"/>
    </source>
</evidence>
<reference evidence="2" key="1">
    <citation type="submission" date="2012-08" db="EMBL/GenBank/DDBJ databases">
        <title>Comparative genomics of metastatic and non-metastatic Leishmania guyanensis provides insights into polygenic factors involved in Leishmania RNA virus infection.</title>
        <authorList>
            <person name="Smith D."/>
            <person name="Hertz-Fowler C."/>
            <person name="Martin R."/>
            <person name="Dickens N."/>
            <person name="Fasel N."/>
            <person name="Falquet L."/>
            <person name="Beverley S."/>
            <person name="Zangger H."/>
            <person name="Calderon-Copete S."/>
            <person name="Mottram J."/>
            <person name="Xenarios I."/>
        </authorList>
    </citation>
    <scope>NUCLEOTIDE SEQUENCE</scope>
    <source>
        <strain evidence="2">MHOM/BR/75/M4147/SSU:IR2SAT-LUC</strain>
    </source>
</reference>
<dbReference type="EMBL" id="CALQ01001593">
    <property type="protein sequence ID" value="CCM18580.1"/>
    <property type="molecule type" value="Genomic_DNA"/>
</dbReference>
<name>A0A1E1J4S5_LEIGU</name>
<organism evidence="2">
    <name type="scientific">Leishmania guyanensis</name>
    <dbReference type="NCBI Taxonomy" id="5670"/>
    <lineage>
        <taxon>Eukaryota</taxon>
        <taxon>Discoba</taxon>
        <taxon>Euglenozoa</taxon>
        <taxon>Kinetoplastea</taxon>
        <taxon>Metakinetoplastina</taxon>
        <taxon>Trypanosomatida</taxon>
        <taxon>Trypanosomatidae</taxon>
        <taxon>Leishmaniinae</taxon>
        <taxon>Leishmania</taxon>
        <taxon>Leishmania guyanensis species complex</taxon>
    </lineage>
</organism>
<dbReference type="AlphaFoldDB" id="A0A1E1J4S5"/>
<feature type="compositionally biased region" description="Low complexity" evidence="1">
    <location>
        <begin position="22"/>
        <end position="40"/>
    </location>
</feature>
<evidence type="ECO:0000256" key="1">
    <source>
        <dbReference type="SAM" id="MobiDB-lite"/>
    </source>
</evidence>
<feature type="region of interest" description="Disordered" evidence="1">
    <location>
        <begin position="1"/>
        <end position="40"/>
    </location>
</feature>
<feature type="region of interest" description="Disordered" evidence="1">
    <location>
        <begin position="76"/>
        <end position="135"/>
    </location>
</feature>